<proteinExistence type="predicted"/>
<gene>
    <name evidence="2" type="primary">Dvir\GJ25707</name>
    <name evidence="2" type="ORF">Dvir_GJ25707</name>
</gene>
<organism evidence="2 3">
    <name type="scientific">Drosophila virilis</name>
    <name type="common">Fruit fly</name>
    <dbReference type="NCBI Taxonomy" id="7244"/>
    <lineage>
        <taxon>Eukaryota</taxon>
        <taxon>Metazoa</taxon>
        <taxon>Ecdysozoa</taxon>
        <taxon>Arthropoda</taxon>
        <taxon>Hexapoda</taxon>
        <taxon>Insecta</taxon>
        <taxon>Pterygota</taxon>
        <taxon>Neoptera</taxon>
        <taxon>Endopterygota</taxon>
        <taxon>Diptera</taxon>
        <taxon>Brachycera</taxon>
        <taxon>Muscomorpha</taxon>
        <taxon>Ephydroidea</taxon>
        <taxon>Drosophilidae</taxon>
        <taxon>Drosophila</taxon>
    </lineage>
</organism>
<sequence length="194" mass="22515">MRYGLLFAITLACLSLASALTAKDVQLIAEIKLATEQAYQQLLHGHLKFLIQVIEYIAGSQVVDQSIIRQLRSQKLRAEAKLEMPRLKESDLDEILDEWERILDVNNINGDQRRERIYLYLKDKYGDIFNMNEQKLHRQIQVFTYAINPKMRELSKSAQQSEHELITSFNNVAYAGLVSPEESFTDFAKVMNKY</sequence>
<evidence type="ECO:0000313" key="2">
    <source>
        <dbReference type="EMBL" id="KRF81232.1"/>
    </source>
</evidence>
<keyword evidence="1" id="KW-0732">Signal</keyword>
<accession>A0A0Q9WLG8</accession>
<reference evidence="2 3" key="1">
    <citation type="journal article" date="2007" name="Nature">
        <title>Evolution of genes and genomes on the Drosophila phylogeny.</title>
        <authorList>
            <consortium name="Drosophila 12 Genomes Consortium"/>
            <person name="Clark A.G."/>
            <person name="Eisen M.B."/>
            <person name="Smith D.R."/>
            <person name="Bergman C.M."/>
            <person name="Oliver B."/>
            <person name="Markow T.A."/>
            <person name="Kaufman T.C."/>
            <person name="Kellis M."/>
            <person name="Gelbart W."/>
            <person name="Iyer V.N."/>
            <person name="Pollard D.A."/>
            <person name="Sackton T.B."/>
            <person name="Larracuente A.M."/>
            <person name="Singh N.D."/>
            <person name="Abad J.P."/>
            <person name="Abt D.N."/>
            <person name="Adryan B."/>
            <person name="Aguade M."/>
            <person name="Akashi H."/>
            <person name="Anderson W.W."/>
            <person name="Aquadro C.F."/>
            <person name="Ardell D.H."/>
            <person name="Arguello R."/>
            <person name="Artieri C.G."/>
            <person name="Barbash D.A."/>
            <person name="Barker D."/>
            <person name="Barsanti P."/>
            <person name="Batterham P."/>
            <person name="Batzoglou S."/>
            <person name="Begun D."/>
            <person name="Bhutkar A."/>
            <person name="Blanco E."/>
            <person name="Bosak S.A."/>
            <person name="Bradley R.K."/>
            <person name="Brand A.D."/>
            <person name="Brent M.R."/>
            <person name="Brooks A.N."/>
            <person name="Brown R.H."/>
            <person name="Butlin R.K."/>
            <person name="Caggese C."/>
            <person name="Calvi B.R."/>
            <person name="Bernardo de Carvalho A."/>
            <person name="Caspi A."/>
            <person name="Castrezana S."/>
            <person name="Celniker S.E."/>
            <person name="Chang J.L."/>
            <person name="Chapple C."/>
            <person name="Chatterji S."/>
            <person name="Chinwalla A."/>
            <person name="Civetta A."/>
            <person name="Clifton S.W."/>
            <person name="Comeron J.M."/>
            <person name="Costello J.C."/>
            <person name="Coyne J.A."/>
            <person name="Daub J."/>
            <person name="David R.G."/>
            <person name="Delcher A.L."/>
            <person name="Delehaunty K."/>
            <person name="Do C.B."/>
            <person name="Ebling H."/>
            <person name="Edwards K."/>
            <person name="Eickbush T."/>
            <person name="Evans J.D."/>
            <person name="Filipski A."/>
            <person name="Findeiss S."/>
            <person name="Freyhult E."/>
            <person name="Fulton L."/>
            <person name="Fulton R."/>
            <person name="Garcia A.C."/>
            <person name="Gardiner A."/>
            <person name="Garfield D.A."/>
            <person name="Garvin B.E."/>
            <person name="Gibson G."/>
            <person name="Gilbert D."/>
            <person name="Gnerre S."/>
            <person name="Godfrey J."/>
            <person name="Good R."/>
            <person name="Gotea V."/>
            <person name="Gravely B."/>
            <person name="Greenberg A.J."/>
            <person name="Griffiths-Jones S."/>
            <person name="Gross S."/>
            <person name="Guigo R."/>
            <person name="Gustafson E.A."/>
            <person name="Haerty W."/>
            <person name="Hahn M.W."/>
            <person name="Halligan D.L."/>
            <person name="Halpern A.L."/>
            <person name="Halter G.M."/>
            <person name="Han M.V."/>
            <person name="Heger A."/>
            <person name="Hillier L."/>
            <person name="Hinrichs A.S."/>
            <person name="Holmes I."/>
            <person name="Hoskins R.A."/>
            <person name="Hubisz M.J."/>
            <person name="Hultmark D."/>
            <person name="Huntley M.A."/>
            <person name="Jaffe D.B."/>
            <person name="Jagadeeshan S."/>
            <person name="Jeck W.R."/>
            <person name="Johnson J."/>
            <person name="Jones C.D."/>
            <person name="Jordan W.C."/>
            <person name="Karpen G.H."/>
            <person name="Kataoka E."/>
            <person name="Keightley P.D."/>
            <person name="Kheradpour P."/>
            <person name="Kirkness E.F."/>
            <person name="Koerich L.B."/>
            <person name="Kristiansen K."/>
            <person name="Kudrna D."/>
            <person name="Kulathinal R.J."/>
            <person name="Kumar S."/>
            <person name="Kwok R."/>
            <person name="Lander E."/>
            <person name="Langley C.H."/>
            <person name="Lapoint R."/>
            <person name="Lazzaro B.P."/>
            <person name="Lee S.J."/>
            <person name="Levesque L."/>
            <person name="Li R."/>
            <person name="Lin C.F."/>
            <person name="Lin M.F."/>
            <person name="Lindblad-Toh K."/>
            <person name="Llopart A."/>
            <person name="Long M."/>
            <person name="Low L."/>
            <person name="Lozovsky E."/>
            <person name="Lu J."/>
            <person name="Luo M."/>
            <person name="Machado C.A."/>
            <person name="Makalowski W."/>
            <person name="Marzo M."/>
            <person name="Matsuda M."/>
            <person name="Matzkin L."/>
            <person name="McAllister B."/>
            <person name="McBride C.S."/>
            <person name="McKernan B."/>
            <person name="McKernan K."/>
            <person name="Mendez-Lago M."/>
            <person name="Minx P."/>
            <person name="Mollenhauer M.U."/>
            <person name="Montooth K."/>
            <person name="Mount S.M."/>
            <person name="Mu X."/>
            <person name="Myers E."/>
            <person name="Negre B."/>
            <person name="Newfeld S."/>
            <person name="Nielsen R."/>
            <person name="Noor M.A."/>
            <person name="O'Grady P."/>
            <person name="Pachter L."/>
            <person name="Papaceit M."/>
            <person name="Parisi M.J."/>
            <person name="Parisi M."/>
            <person name="Parts L."/>
            <person name="Pedersen J.S."/>
            <person name="Pesole G."/>
            <person name="Phillippy A.M."/>
            <person name="Ponting C.P."/>
            <person name="Pop M."/>
            <person name="Porcelli D."/>
            <person name="Powell J.R."/>
            <person name="Prohaska S."/>
            <person name="Pruitt K."/>
            <person name="Puig M."/>
            <person name="Quesneville H."/>
            <person name="Ram K.R."/>
            <person name="Rand D."/>
            <person name="Rasmussen M.D."/>
            <person name="Reed L.K."/>
            <person name="Reenan R."/>
            <person name="Reily A."/>
            <person name="Remington K.A."/>
            <person name="Rieger T.T."/>
            <person name="Ritchie M.G."/>
            <person name="Robin C."/>
            <person name="Rogers Y.H."/>
            <person name="Rohde C."/>
            <person name="Rozas J."/>
            <person name="Rubenfield M.J."/>
            <person name="Ruiz A."/>
            <person name="Russo S."/>
            <person name="Salzberg S.L."/>
            <person name="Sanchez-Gracia A."/>
            <person name="Saranga D.J."/>
            <person name="Sato H."/>
            <person name="Schaeffer S.W."/>
            <person name="Schatz M.C."/>
            <person name="Schlenke T."/>
            <person name="Schwartz R."/>
            <person name="Segarra C."/>
            <person name="Singh R.S."/>
            <person name="Sirot L."/>
            <person name="Sirota M."/>
            <person name="Sisneros N.B."/>
            <person name="Smith C.D."/>
            <person name="Smith T.F."/>
            <person name="Spieth J."/>
            <person name="Stage D.E."/>
            <person name="Stark A."/>
            <person name="Stephan W."/>
            <person name="Strausberg R.L."/>
            <person name="Strempel S."/>
            <person name="Sturgill D."/>
            <person name="Sutton G."/>
            <person name="Sutton G.G."/>
            <person name="Tao W."/>
            <person name="Teichmann S."/>
            <person name="Tobari Y.N."/>
            <person name="Tomimura Y."/>
            <person name="Tsolas J.M."/>
            <person name="Valente V.L."/>
            <person name="Venter E."/>
            <person name="Venter J.C."/>
            <person name="Vicario S."/>
            <person name="Vieira F.G."/>
            <person name="Vilella A.J."/>
            <person name="Villasante A."/>
            <person name="Walenz B."/>
            <person name="Wang J."/>
            <person name="Wasserman M."/>
            <person name="Watts T."/>
            <person name="Wilson D."/>
            <person name="Wilson R.K."/>
            <person name="Wing R.A."/>
            <person name="Wolfner M.F."/>
            <person name="Wong A."/>
            <person name="Wong G.K."/>
            <person name="Wu C.I."/>
            <person name="Wu G."/>
            <person name="Yamamoto D."/>
            <person name="Yang H.P."/>
            <person name="Yang S.P."/>
            <person name="Yorke J.A."/>
            <person name="Yoshida K."/>
            <person name="Zdobnov E."/>
            <person name="Zhang P."/>
            <person name="Zhang Y."/>
            <person name="Zimin A.V."/>
            <person name="Baldwin J."/>
            <person name="Abdouelleil A."/>
            <person name="Abdulkadir J."/>
            <person name="Abebe A."/>
            <person name="Abera B."/>
            <person name="Abreu J."/>
            <person name="Acer S.C."/>
            <person name="Aftuck L."/>
            <person name="Alexander A."/>
            <person name="An P."/>
            <person name="Anderson E."/>
            <person name="Anderson S."/>
            <person name="Arachi H."/>
            <person name="Azer M."/>
            <person name="Bachantsang P."/>
            <person name="Barry A."/>
            <person name="Bayul T."/>
            <person name="Berlin A."/>
            <person name="Bessette D."/>
            <person name="Bloom T."/>
            <person name="Blye J."/>
            <person name="Boguslavskiy L."/>
            <person name="Bonnet C."/>
            <person name="Boukhgalter B."/>
            <person name="Bourzgui I."/>
            <person name="Brown A."/>
            <person name="Cahill P."/>
            <person name="Channer S."/>
            <person name="Cheshatsang Y."/>
            <person name="Chuda L."/>
            <person name="Citroen M."/>
            <person name="Collymore A."/>
            <person name="Cooke P."/>
            <person name="Costello M."/>
            <person name="D'Aco K."/>
            <person name="Daza R."/>
            <person name="De Haan G."/>
            <person name="DeGray S."/>
            <person name="DeMaso C."/>
            <person name="Dhargay N."/>
            <person name="Dooley K."/>
            <person name="Dooley E."/>
            <person name="Doricent M."/>
            <person name="Dorje P."/>
            <person name="Dorjee K."/>
            <person name="Dupes A."/>
            <person name="Elong R."/>
            <person name="Falk J."/>
            <person name="Farina A."/>
            <person name="Faro S."/>
            <person name="Ferguson D."/>
            <person name="Fisher S."/>
            <person name="Foley C.D."/>
            <person name="Franke A."/>
            <person name="Friedrich D."/>
            <person name="Gadbois L."/>
            <person name="Gearin G."/>
            <person name="Gearin C.R."/>
            <person name="Giannoukos G."/>
            <person name="Goode T."/>
            <person name="Graham J."/>
            <person name="Grandbois E."/>
            <person name="Grewal S."/>
            <person name="Gyaltsen K."/>
            <person name="Hafez N."/>
            <person name="Hagos B."/>
            <person name="Hall J."/>
            <person name="Henson C."/>
            <person name="Hollinger A."/>
            <person name="Honan T."/>
            <person name="Huard M.D."/>
            <person name="Hughes L."/>
            <person name="Hurhula B."/>
            <person name="Husby M.E."/>
            <person name="Kamat A."/>
            <person name="Kanga B."/>
            <person name="Kashin S."/>
            <person name="Khazanovich D."/>
            <person name="Kisner P."/>
            <person name="Lance K."/>
            <person name="Lara M."/>
            <person name="Lee W."/>
            <person name="Lennon N."/>
            <person name="Letendre F."/>
            <person name="LeVine R."/>
            <person name="Lipovsky A."/>
            <person name="Liu X."/>
            <person name="Liu J."/>
            <person name="Liu S."/>
            <person name="Lokyitsang T."/>
            <person name="Lokyitsang Y."/>
            <person name="Lubonja R."/>
            <person name="Lui A."/>
            <person name="MacDonald P."/>
            <person name="Magnisalis V."/>
            <person name="Maru K."/>
            <person name="Matthews C."/>
            <person name="McCusker W."/>
            <person name="McDonough S."/>
            <person name="Mehta T."/>
            <person name="Meldrim J."/>
            <person name="Meneus L."/>
            <person name="Mihai O."/>
            <person name="Mihalev A."/>
            <person name="Mihova T."/>
            <person name="Mittelman R."/>
            <person name="Mlenga V."/>
            <person name="Montmayeur A."/>
            <person name="Mulrain L."/>
            <person name="Navidi A."/>
            <person name="Naylor J."/>
            <person name="Negash T."/>
            <person name="Nguyen T."/>
            <person name="Nguyen N."/>
            <person name="Nicol R."/>
            <person name="Norbu C."/>
            <person name="Norbu N."/>
            <person name="Novod N."/>
            <person name="O'Neill B."/>
            <person name="Osman S."/>
            <person name="Markiewicz E."/>
            <person name="Oyono O.L."/>
            <person name="Patti C."/>
            <person name="Phunkhang P."/>
            <person name="Pierre F."/>
            <person name="Priest M."/>
            <person name="Raghuraman S."/>
            <person name="Rege F."/>
            <person name="Reyes R."/>
            <person name="Rise C."/>
            <person name="Rogov P."/>
            <person name="Ross K."/>
            <person name="Ryan E."/>
            <person name="Settipalli S."/>
            <person name="Shea T."/>
            <person name="Sherpa N."/>
            <person name="Shi L."/>
            <person name="Shih D."/>
            <person name="Sparrow T."/>
            <person name="Spaulding J."/>
            <person name="Stalker J."/>
            <person name="Stange-Thomann N."/>
            <person name="Stavropoulos S."/>
            <person name="Stone C."/>
            <person name="Strader C."/>
            <person name="Tesfaye S."/>
            <person name="Thomson T."/>
            <person name="Thoulutsang Y."/>
            <person name="Thoulutsang D."/>
            <person name="Topham K."/>
            <person name="Topping I."/>
            <person name="Tsamla T."/>
            <person name="Vassiliev H."/>
            <person name="Vo A."/>
            <person name="Wangchuk T."/>
            <person name="Wangdi T."/>
            <person name="Weiand M."/>
            <person name="Wilkinson J."/>
            <person name="Wilson A."/>
            <person name="Yadav S."/>
            <person name="Young G."/>
            <person name="Yu Q."/>
            <person name="Zembek L."/>
            <person name="Zhong D."/>
            <person name="Zimmer A."/>
            <person name="Zwirko Z."/>
            <person name="Jaffe D.B."/>
            <person name="Alvarez P."/>
            <person name="Brockman W."/>
            <person name="Butler J."/>
            <person name="Chin C."/>
            <person name="Gnerre S."/>
            <person name="Grabherr M."/>
            <person name="Kleber M."/>
            <person name="Mauceli E."/>
            <person name="MacCallum I."/>
        </authorList>
    </citation>
    <scope>NUCLEOTIDE SEQUENCE [LARGE SCALE GENOMIC DNA]</scope>
    <source>
        <strain evidence="3">Tucson 15010-1051.87</strain>
    </source>
</reference>
<name>A0A0Q9WLG8_DROVI</name>
<evidence type="ECO:0000313" key="3">
    <source>
        <dbReference type="Proteomes" id="UP000008792"/>
    </source>
</evidence>
<dbReference type="InParanoid" id="A0A0Q9WLG8"/>
<protein>
    <submittedName>
        <fullName evidence="2">Uncharacterized protein</fullName>
    </submittedName>
</protein>
<feature type="signal peptide" evidence="1">
    <location>
        <begin position="1"/>
        <end position="19"/>
    </location>
</feature>
<dbReference type="EMBL" id="CH940649">
    <property type="protein sequence ID" value="KRF81232.1"/>
    <property type="molecule type" value="Genomic_DNA"/>
</dbReference>
<keyword evidence="3" id="KW-1185">Reference proteome</keyword>
<feature type="chain" id="PRO_5006386902" evidence="1">
    <location>
        <begin position="20"/>
        <end position="194"/>
    </location>
</feature>
<dbReference type="AlphaFoldDB" id="A0A0Q9WLG8"/>
<dbReference type="OrthoDB" id="10531730at2759"/>
<dbReference type="Proteomes" id="UP000008792">
    <property type="component" value="Unassembled WGS sequence"/>
</dbReference>
<evidence type="ECO:0000256" key="1">
    <source>
        <dbReference type="SAM" id="SignalP"/>
    </source>
</evidence>